<organism evidence="1 2">
    <name type="scientific">Sus scrofa</name>
    <name type="common">Pig</name>
    <dbReference type="NCBI Taxonomy" id="9823"/>
    <lineage>
        <taxon>Eukaryota</taxon>
        <taxon>Metazoa</taxon>
        <taxon>Chordata</taxon>
        <taxon>Craniata</taxon>
        <taxon>Vertebrata</taxon>
        <taxon>Euteleostomi</taxon>
        <taxon>Mammalia</taxon>
        <taxon>Eutheria</taxon>
        <taxon>Laurasiatheria</taxon>
        <taxon>Artiodactyla</taxon>
        <taxon>Suina</taxon>
        <taxon>Suidae</taxon>
        <taxon>Sus</taxon>
    </lineage>
</organism>
<evidence type="ECO:0000313" key="2">
    <source>
        <dbReference type="Proteomes" id="UP000694723"/>
    </source>
</evidence>
<evidence type="ECO:0000313" key="1">
    <source>
        <dbReference type="Ensembl" id="ENSSSCP00060009928.1"/>
    </source>
</evidence>
<sequence>MFSCCVPTPRGFSSRKPWRERIFRFCRHWFNPQPQRHWSFRRKSPKVTTGSLGPLATC</sequence>
<dbReference type="AlphaFoldDB" id="A0A8D1UK46"/>
<name>A0A8D1UK46_PIG</name>
<reference evidence="1" key="1">
    <citation type="submission" date="2025-08" db="UniProtKB">
        <authorList>
            <consortium name="Ensembl"/>
        </authorList>
    </citation>
    <scope>IDENTIFICATION</scope>
</reference>
<protein>
    <submittedName>
        <fullName evidence="1">Uncharacterized protein</fullName>
    </submittedName>
</protein>
<dbReference type="Proteomes" id="UP000694723">
    <property type="component" value="Unplaced"/>
</dbReference>
<proteinExistence type="predicted"/>
<accession>A0A8D1UK46</accession>
<dbReference type="Ensembl" id="ENSSSCT00060023697.1">
    <property type="protein sequence ID" value="ENSSSCP00060009928.1"/>
    <property type="gene ID" value="ENSSSCG00060017685.1"/>
</dbReference>